<evidence type="ECO:0000313" key="1">
    <source>
        <dbReference type="EMBL" id="RUT08409.1"/>
    </source>
</evidence>
<dbReference type="AlphaFoldDB" id="A0A433VQP5"/>
<accession>A0A433VQP5</accession>
<reference evidence="1" key="2">
    <citation type="journal article" date="2019" name="Genome Biol. Evol.">
        <title>Day and night: Metabolic profiles and evolutionary relationships of six axenic non-marine cyanobacteria.</title>
        <authorList>
            <person name="Will S.E."/>
            <person name="Henke P."/>
            <person name="Boedeker C."/>
            <person name="Huang S."/>
            <person name="Brinkmann H."/>
            <person name="Rohde M."/>
            <person name="Jarek M."/>
            <person name="Friedl T."/>
            <person name="Seufert S."/>
            <person name="Schumacher M."/>
            <person name="Overmann J."/>
            <person name="Neumann-Schaal M."/>
            <person name="Petersen J."/>
        </authorList>
    </citation>
    <scope>NUCLEOTIDE SEQUENCE [LARGE SCALE GENOMIC DNA]</scope>
    <source>
        <strain evidence="1">PCC 7102</strain>
    </source>
</reference>
<gene>
    <name evidence="1" type="ORF">DSM106972_015770</name>
</gene>
<evidence type="ECO:0000313" key="2">
    <source>
        <dbReference type="Proteomes" id="UP000271624"/>
    </source>
</evidence>
<keyword evidence="2" id="KW-1185">Reference proteome</keyword>
<comment type="caution">
    <text evidence="1">The sequence shown here is derived from an EMBL/GenBank/DDBJ whole genome shotgun (WGS) entry which is preliminary data.</text>
</comment>
<organism evidence="1 2">
    <name type="scientific">Dulcicalothrix desertica PCC 7102</name>
    <dbReference type="NCBI Taxonomy" id="232991"/>
    <lineage>
        <taxon>Bacteria</taxon>
        <taxon>Bacillati</taxon>
        <taxon>Cyanobacteriota</taxon>
        <taxon>Cyanophyceae</taxon>
        <taxon>Nostocales</taxon>
        <taxon>Calotrichaceae</taxon>
        <taxon>Dulcicalothrix</taxon>
    </lineage>
</organism>
<dbReference type="Proteomes" id="UP000271624">
    <property type="component" value="Unassembled WGS sequence"/>
</dbReference>
<name>A0A433VQP5_9CYAN</name>
<reference evidence="1" key="1">
    <citation type="submission" date="2018-12" db="EMBL/GenBank/DDBJ databases">
        <authorList>
            <person name="Will S."/>
            <person name="Neumann-Schaal M."/>
            <person name="Henke P."/>
        </authorList>
    </citation>
    <scope>NUCLEOTIDE SEQUENCE</scope>
    <source>
        <strain evidence="1">PCC 7102</strain>
    </source>
</reference>
<proteinExistence type="predicted"/>
<dbReference type="RefSeq" id="WP_127080214.1">
    <property type="nucleotide sequence ID" value="NZ_RSCL01000003.1"/>
</dbReference>
<sequence>MRIISKSVELPQYTETSLSLVEITKNSSSIKGVRKLSCSNVEKTLLCRFNVPFDLLKNPKLSFVYTIDITSVINGRVVRHPSANFLYFNLKDISST</sequence>
<dbReference type="EMBL" id="RSCL01000003">
    <property type="protein sequence ID" value="RUT08409.1"/>
    <property type="molecule type" value="Genomic_DNA"/>
</dbReference>
<protein>
    <submittedName>
        <fullName evidence="1">Uncharacterized protein</fullName>
    </submittedName>
</protein>